<gene>
    <name evidence="1" type="primary">LOC107785100</name>
</gene>
<reference evidence="1" key="1">
    <citation type="submission" date="2025-08" db="UniProtKB">
        <authorList>
            <consortium name="RefSeq"/>
        </authorList>
    </citation>
    <scope>IDENTIFICATION</scope>
</reference>
<dbReference type="PaxDb" id="4097-A0A1S3ZC52"/>
<accession>A0A1S3ZC52</accession>
<dbReference type="KEGG" id="nta:107785100"/>
<proteinExistence type="predicted"/>
<protein>
    <submittedName>
        <fullName evidence="1">Uncharacterized protein</fullName>
    </submittedName>
</protein>
<sequence length="287" mass="32659">MTTKKYVAHFEDPQRRRNVTLLVSTGCNLLSRPVDLANYQKLLASEKDFEKIQALSGEYLLNNAMHNAAAANFLASEGLQMFIREKEEITSAQDQVLAEQEQHVTRLSELEAKATEVVVLEARLRQRNQEVVTLSQEIGPLRVRFDKARAKWAEVHNVVLAATERKAASAERVINLKADLNSKIEELATTGAKHAQLEKMYRKTIEHLRLFSSTVHDLDVSFKSARSIRENLSAEVTQLKEELKHRVSSLVIEKTYAMYSMRRKTLEEAKLVSLILMPKLLRSMSLS</sequence>
<dbReference type="AlphaFoldDB" id="A0A1S3ZC52"/>
<name>A0A1S3ZC52_TOBAC</name>
<organism evidence="1">
    <name type="scientific">Nicotiana tabacum</name>
    <name type="common">Common tobacco</name>
    <dbReference type="NCBI Taxonomy" id="4097"/>
    <lineage>
        <taxon>Eukaryota</taxon>
        <taxon>Viridiplantae</taxon>
        <taxon>Streptophyta</taxon>
        <taxon>Embryophyta</taxon>
        <taxon>Tracheophyta</taxon>
        <taxon>Spermatophyta</taxon>
        <taxon>Magnoliopsida</taxon>
        <taxon>eudicotyledons</taxon>
        <taxon>Gunneridae</taxon>
        <taxon>Pentapetalae</taxon>
        <taxon>asterids</taxon>
        <taxon>lamiids</taxon>
        <taxon>Solanales</taxon>
        <taxon>Solanaceae</taxon>
        <taxon>Nicotianoideae</taxon>
        <taxon>Nicotianeae</taxon>
        <taxon>Nicotiana</taxon>
    </lineage>
</organism>
<dbReference type="RefSeq" id="XP_016461812.1">
    <property type="nucleotide sequence ID" value="XM_016606326.1"/>
</dbReference>
<evidence type="ECO:0000313" key="1">
    <source>
        <dbReference type="RefSeq" id="XP_016461812.1"/>
    </source>
</evidence>
<dbReference type="OrthoDB" id="1808507at2759"/>